<evidence type="ECO:0000256" key="3">
    <source>
        <dbReference type="ARBA" id="ARBA00022475"/>
    </source>
</evidence>
<name>A0A5S9F462_UABAM</name>
<protein>
    <recommendedName>
        <fullName evidence="10">DoxX family protein</fullName>
    </recommendedName>
</protein>
<dbReference type="AlphaFoldDB" id="A0A5S9F462"/>
<dbReference type="OrthoDB" id="9813193at2"/>
<dbReference type="Pfam" id="PF07681">
    <property type="entry name" value="DoxX"/>
    <property type="match status" value="1"/>
</dbReference>
<proteinExistence type="inferred from homology"/>
<dbReference type="PANTHER" id="PTHR33452:SF1">
    <property type="entry name" value="INNER MEMBRANE PROTEIN YPHA-RELATED"/>
    <property type="match status" value="1"/>
</dbReference>
<evidence type="ECO:0000256" key="5">
    <source>
        <dbReference type="ARBA" id="ARBA00022989"/>
    </source>
</evidence>
<sequence length="148" mass="16225">MLVKLITRWAQFFNDKTQALFLDITLLIARFSLGGFMLYGHGWGKLMNYGEKASTFPDPLGVGNSLSMALAIFSEVFCSLAIMFGVATRLAVLQLIFTMVIAAFVVHSGDPFAAKEKALLYLFAYLPILLLGPGRLSIDGVLVKKLSK</sequence>
<evidence type="ECO:0000256" key="4">
    <source>
        <dbReference type="ARBA" id="ARBA00022692"/>
    </source>
</evidence>
<keyword evidence="4 7" id="KW-0812">Transmembrane</keyword>
<gene>
    <name evidence="8" type="ORF">UABAM_03844</name>
</gene>
<evidence type="ECO:0000313" key="8">
    <source>
        <dbReference type="EMBL" id="BBM85475.1"/>
    </source>
</evidence>
<dbReference type="InterPro" id="IPR032808">
    <property type="entry name" value="DoxX"/>
</dbReference>
<feature type="transmembrane region" description="Helical" evidence="7">
    <location>
        <begin position="60"/>
        <end position="83"/>
    </location>
</feature>
<comment type="subcellular location">
    <subcellularLocation>
        <location evidence="1">Cell membrane</location>
        <topology evidence="1">Multi-pass membrane protein</topology>
    </subcellularLocation>
</comment>
<dbReference type="GO" id="GO:0005886">
    <property type="term" value="C:plasma membrane"/>
    <property type="evidence" value="ECO:0007669"/>
    <property type="project" value="UniProtKB-SubCell"/>
</dbReference>
<evidence type="ECO:0008006" key="10">
    <source>
        <dbReference type="Google" id="ProtNLM"/>
    </source>
</evidence>
<evidence type="ECO:0000256" key="7">
    <source>
        <dbReference type="SAM" id="Phobius"/>
    </source>
</evidence>
<dbReference type="Proteomes" id="UP000326354">
    <property type="component" value="Chromosome"/>
</dbReference>
<evidence type="ECO:0000256" key="2">
    <source>
        <dbReference type="ARBA" id="ARBA00006679"/>
    </source>
</evidence>
<evidence type="ECO:0000256" key="6">
    <source>
        <dbReference type="ARBA" id="ARBA00023136"/>
    </source>
</evidence>
<keyword evidence="5 7" id="KW-1133">Transmembrane helix</keyword>
<organism evidence="8 9">
    <name type="scientific">Uabimicrobium amorphum</name>
    <dbReference type="NCBI Taxonomy" id="2596890"/>
    <lineage>
        <taxon>Bacteria</taxon>
        <taxon>Pseudomonadati</taxon>
        <taxon>Planctomycetota</taxon>
        <taxon>Candidatus Uabimicrobiia</taxon>
        <taxon>Candidatus Uabimicrobiales</taxon>
        <taxon>Candidatus Uabimicrobiaceae</taxon>
        <taxon>Candidatus Uabimicrobium</taxon>
    </lineage>
</organism>
<dbReference type="KEGG" id="uam:UABAM_03844"/>
<keyword evidence="6 7" id="KW-0472">Membrane</keyword>
<dbReference type="InterPro" id="IPR051907">
    <property type="entry name" value="DoxX-like_oxidoreductase"/>
</dbReference>
<evidence type="ECO:0000313" key="9">
    <source>
        <dbReference type="Proteomes" id="UP000326354"/>
    </source>
</evidence>
<feature type="transmembrane region" description="Helical" evidence="7">
    <location>
        <begin position="90"/>
        <end position="106"/>
    </location>
</feature>
<comment type="similarity">
    <text evidence="2">Belongs to the DoxX family.</text>
</comment>
<dbReference type="PANTHER" id="PTHR33452">
    <property type="entry name" value="OXIDOREDUCTASE CATD-RELATED"/>
    <property type="match status" value="1"/>
</dbReference>
<keyword evidence="9" id="KW-1185">Reference proteome</keyword>
<dbReference type="EMBL" id="AP019860">
    <property type="protein sequence ID" value="BBM85475.1"/>
    <property type="molecule type" value="Genomic_DNA"/>
</dbReference>
<accession>A0A5S9F462</accession>
<reference evidence="8 9" key="1">
    <citation type="submission" date="2019-08" db="EMBL/GenBank/DDBJ databases">
        <title>Complete genome sequence of Candidatus Uab amorphum.</title>
        <authorList>
            <person name="Shiratori T."/>
            <person name="Suzuki S."/>
            <person name="Kakizawa Y."/>
            <person name="Ishida K."/>
        </authorList>
    </citation>
    <scope>NUCLEOTIDE SEQUENCE [LARGE SCALE GENOMIC DNA]</scope>
    <source>
        <strain evidence="8 9">SRT547</strain>
    </source>
</reference>
<evidence type="ECO:0000256" key="1">
    <source>
        <dbReference type="ARBA" id="ARBA00004651"/>
    </source>
</evidence>
<keyword evidence="3" id="KW-1003">Cell membrane</keyword>
<dbReference type="RefSeq" id="WP_151969574.1">
    <property type="nucleotide sequence ID" value="NZ_AP019860.1"/>
</dbReference>
<feature type="transmembrane region" description="Helical" evidence="7">
    <location>
        <begin position="118"/>
        <end position="138"/>
    </location>
</feature>
<feature type="transmembrane region" description="Helical" evidence="7">
    <location>
        <begin position="20"/>
        <end position="40"/>
    </location>
</feature>